<accession>E2AYE3</accession>
<gene>
    <name evidence="2" type="ORF">EAG_08807</name>
</gene>
<evidence type="ECO:0000313" key="2">
    <source>
        <dbReference type="EMBL" id="EFN61549.1"/>
    </source>
</evidence>
<dbReference type="EMBL" id="GL443890">
    <property type="protein sequence ID" value="EFN61549.1"/>
    <property type="molecule type" value="Genomic_DNA"/>
</dbReference>
<dbReference type="InParanoid" id="E2AYE3"/>
<evidence type="ECO:0000256" key="1">
    <source>
        <dbReference type="SAM" id="MobiDB-lite"/>
    </source>
</evidence>
<proteinExistence type="predicted"/>
<feature type="region of interest" description="Disordered" evidence="1">
    <location>
        <begin position="1"/>
        <end position="21"/>
    </location>
</feature>
<dbReference type="Proteomes" id="UP000000311">
    <property type="component" value="Unassembled WGS sequence"/>
</dbReference>
<sequence>MPGVQPPSPTPFSGQPPPPRALPSILTATYTYSIRRPPTSPVSPSPSPPWHRFYHPQRAPPLLVSFHALAVLLSSSERASLSPSVSTSVFLKCPIQSARRVRYRKYGNTNAISQRECDNTKNFD</sequence>
<dbReference type="AlphaFoldDB" id="E2AYE3"/>
<keyword evidence="3" id="KW-1185">Reference proteome</keyword>
<protein>
    <submittedName>
        <fullName evidence="2">Uncharacterized protein</fullName>
    </submittedName>
</protein>
<organism evidence="3">
    <name type="scientific">Camponotus floridanus</name>
    <name type="common">Florida carpenter ant</name>
    <dbReference type="NCBI Taxonomy" id="104421"/>
    <lineage>
        <taxon>Eukaryota</taxon>
        <taxon>Metazoa</taxon>
        <taxon>Ecdysozoa</taxon>
        <taxon>Arthropoda</taxon>
        <taxon>Hexapoda</taxon>
        <taxon>Insecta</taxon>
        <taxon>Pterygota</taxon>
        <taxon>Neoptera</taxon>
        <taxon>Endopterygota</taxon>
        <taxon>Hymenoptera</taxon>
        <taxon>Apocrita</taxon>
        <taxon>Aculeata</taxon>
        <taxon>Formicoidea</taxon>
        <taxon>Formicidae</taxon>
        <taxon>Formicinae</taxon>
        <taxon>Camponotus</taxon>
    </lineage>
</organism>
<evidence type="ECO:0000313" key="3">
    <source>
        <dbReference type="Proteomes" id="UP000000311"/>
    </source>
</evidence>
<reference evidence="2 3" key="1">
    <citation type="journal article" date="2010" name="Science">
        <title>Genomic comparison of the ants Camponotus floridanus and Harpegnathos saltator.</title>
        <authorList>
            <person name="Bonasio R."/>
            <person name="Zhang G."/>
            <person name="Ye C."/>
            <person name="Mutti N.S."/>
            <person name="Fang X."/>
            <person name="Qin N."/>
            <person name="Donahue G."/>
            <person name="Yang P."/>
            <person name="Li Q."/>
            <person name="Li C."/>
            <person name="Zhang P."/>
            <person name="Huang Z."/>
            <person name="Berger S.L."/>
            <person name="Reinberg D."/>
            <person name="Wang J."/>
            <person name="Liebig J."/>
        </authorList>
    </citation>
    <scope>NUCLEOTIDE SEQUENCE [LARGE SCALE GENOMIC DNA]</scope>
    <source>
        <strain evidence="3">C129</strain>
    </source>
</reference>
<name>E2AYE3_CAMFO</name>